<evidence type="ECO:0000259" key="8">
    <source>
        <dbReference type="PROSITE" id="PS50928"/>
    </source>
</evidence>
<organism evidence="9 10">
    <name type="scientific">Dictyobacter alpinus</name>
    <dbReference type="NCBI Taxonomy" id="2014873"/>
    <lineage>
        <taxon>Bacteria</taxon>
        <taxon>Bacillati</taxon>
        <taxon>Chloroflexota</taxon>
        <taxon>Ktedonobacteria</taxon>
        <taxon>Ktedonobacterales</taxon>
        <taxon>Dictyobacteraceae</taxon>
        <taxon>Dictyobacter</taxon>
    </lineage>
</organism>
<reference evidence="10" key="1">
    <citation type="submission" date="2018-12" db="EMBL/GenBank/DDBJ databases">
        <title>Tengunoibacter tsumagoiensis gen. nov., sp. nov., Dictyobacter kobayashii sp. nov., D. alpinus sp. nov., and D. joshuensis sp. nov. and description of Dictyobacteraceae fam. nov. within the order Ktedonobacterales isolated from Tengu-no-mugimeshi.</title>
        <authorList>
            <person name="Wang C.M."/>
            <person name="Zheng Y."/>
            <person name="Sakai Y."/>
            <person name="Toyoda A."/>
            <person name="Minakuchi Y."/>
            <person name="Abe K."/>
            <person name="Yokota A."/>
            <person name="Yabe S."/>
        </authorList>
    </citation>
    <scope>NUCLEOTIDE SEQUENCE [LARGE SCALE GENOMIC DNA]</scope>
    <source>
        <strain evidence="10">Uno16</strain>
    </source>
</reference>
<keyword evidence="2 7" id="KW-0813">Transport</keyword>
<feature type="transmembrane region" description="Helical" evidence="7">
    <location>
        <begin position="34"/>
        <end position="57"/>
    </location>
</feature>
<keyword evidence="5 7" id="KW-1133">Transmembrane helix</keyword>
<feature type="transmembrane region" description="Helical" evidence="7">
    <location>
        <begin position="223"/>
        <end position="246"/>
    </location>
</feature>
<dbReference type="RefSeq" id="WP_126630207.1">
    <property type="nucleotide sequence ID" value="NZ_BIFT01000002.1"/>
</dbReference>
<dbReference type="AlphaFoldDB" id="A0A402BFI5"/>
<dbReference type="CDD" id="cd06261">
    <property type="entry name" value="TM_PBP2"/>
    <property type="match status" value="1"/>
</dbReference>
<dbReference type="PROSITE" id="PS50928">
    <property type="entry name" value="ABC_TM1"/>
    <property type="match status" value="1"/>
</dbReference>
<dbReference type="InterPro" id="IPR035906">
    <property type="entry name" value="MetI-like_sf"/>
</dbReference>
<dbReference type="GO" id="GO:0005886">
    <property type="term" value="C:plasma membrane"/>
    <property type="evidence" value="ECO:0007669"/>
    <property type="project" value="UniProtKB-SubCell"/>
</dbReference>
<evidence type="ECO:0000256" key="1">
    <source>
        <dbReference type="ARBA" id="ARBA00004651"/>
    </source>
</evidence>
<comment type="subcellular location">
    <subcellularLocation>
        <location evidence="1 7">Cell membrane</location>
        <topology evidence="1 7">Multi-pass membrane protein</topology>
    </subcellularLocation>
</comment>
<gene>
    <name evidence="9" type="primary">yesP</name>
    <name evidence="9" type="ORF">KDA_55240</name>
</gene>
<dbReference type="Gene3D" id="1.10.3720.10">
    <property type="entry name" value="MetI-like"/>
    <property type="match status" value="1"/>
</dbReference>
<evidence type="ECO:0000256" key="7">
    <source>
        <dbReference type="RuleBase" id="RU363032"/>
    </source>
</evidence>
<protein>
    <submittedName>
        <fullName evidence="9">Putative ABC transporter permease protein YesP</fullName>
    </submittedName>
</protein>
<dbReference type="SUPFAM" id="SSF160964">
    <property type="entry name" value="MalF N-terminal region-like"/>
    <property type="match status" value="1"/>
</dbReference>
<feature type="transmembrane region" description="Helical" evidence="7">
    <location>
        <begin position="291"/>
        <end position="313"/>
    </location>
</feature>
<comment type="similarity">
    <text evidence="7">Belongs to the binding-protein-dependent transport system permease family.</text>
</comment>
<evidence type="ECO:0000313" key="9">
    <source>
        <dbReference type="EMBL" id="GCE30040.1"/>
    </source>
</evidence>
<name>A0A402BFI5_9CHLR</name>
<evidence type="ECO:0000256" key="4">
    <source>
        <dbReference type="ARBA" id="ARBA00022692"/>
    </source>
</evidence>
<evidence type="ECO:0000313" key="10">
    <source>
        <dbReference type="Proteomes" id="UP000287171"/>
    </source>
</evidence>
<dbReference type="InterPro" id="IPR051393">
    <property type="entry name" value="ABC_transporter_permease"/>
</dbReference>
<dbReference type="EMBL" id="BIFT01000002">
    <property type="protein sequence ID" value="GCE30040.1"/>
    <property type="molecule type" value="Genomic_DNA"/>
</dbReference>
<keyword evidence="10" id="KW-1185">Reference proteome</keyword>
<feature type="transmembrane region" description="Helical" evidence="7">
    <location>
        <begin position="131"/>
        <end position="152"/>
    </location>
</feature>
<accession>A0A402BFI5</accession>
<keyword evidence="3" id="KW-1003">Cell membrane</keyword>
<keyword evidence="6 7" id="KW-0472">Membrane</keyword>
<feature type="transmembrane region" description="Helical" evidence="7">
    <location>
        <begin position="98"/>
        <end position="119"/>
    </location>
</feature>
<proteinExistence type="inferred from homology"/>
<dbReference type="GO" id="GO:0055085">
    <property type="term" value="P:transmembrane transport"/>
    <property type="evidence" value="ECO:0007669"/>
    <property type="project" value="InterPro"/>
</dbReference>
<dbReference type="Pfam" id="PF00528">
    <property type="entry name" value="BPD_transp_1"/>
    <property type="match status" value="1"/>
</dbReference>
<evidence type="ECO:0000256" key="5">
    <source>
        <dbReference type="ARBA" id="ARBA00022989"/>
    </source>
</evidence>
<evidence type="ECO:0000256" key="2">
    <source>
        <dbReference type="ARBA" id="ARBA00022448"/>
    </source>
</evidence>
<sequence length="330" mass="36866">MLSTHVPPERGTNATTVSRHSQVRRRRRIGRSSLRFYFFASPWLLGFLVLTVFPLGYALMISFTNFDGISERLHWVGFNNYLDVFHDTLAWAGLLRTVLYAVITVPCGIAGGLGLALLLNRRMRAVGLFRTIFYLPSVVPVVATAIMFQLMFDRDVGGINAFIELFHGPAISWLIDPTAFLVLIIMVLWGLGGGMIISLAGLQGVPAELLEAARVDGANAWYRFWRIILPMLSPVLFFQVVTNMIYALQTLVQPLLISPGGGAGQNVVAVPSGNQLYMVHVYAEFFYYQRFGYGSALLWVLFALILLITLLIFRSSALWVYYEIDQGGNN</sequence>
<dbReference type="PANTHER" id="PTHR30193:SF1">
    <property type="entry name" value="ABC TRANSPORTER PERMEASE PROTEIN YESP-RELATED"/>
    <property type="match status" value="1"/>
</dbReference>
<comment type="caution">
    <text evidence="9">The sequence shown here is derived from an EMBL/GenBank/DDBJ whole genome shotgun (WGS) entry which is preliminary data.</text>
</comment>
<dbReference type="PANTHER" id="PTHR30193">
    <property type="entry name" value="ABC TRANSPORTER PERMEASE PROTEIN"/>
    <property type="match status" value="1"/>
</dbReference>
<evidence type="ECO:0000256" key="6">
    <source>
        <dbReference type="ARBA" id="ARBA00023136"/>
    </source>
</evidence>
<dbReference type="SUPFAM" id="SSF161098">
    <property type="entry name" value="MetI-like"/>
    <property type="match status" value="1"/>
</dbReference>
<dbReference type="InterPro" id="IPR000515">
    <property type="entry name" value="MetI-like"/>
</dbReference>
<evidence type="ECO:0000256" key="3">
    <source>
        <dbReference type="ARBA" id="ARBA00022475"/>
    </source>
</evidence>
<dbReference type="OrthoDB" id="2168559at2"/>
<dbReference type="Proteomes" id="UP000287171">
    <property type="component" value="Unassembled WGS sequence"/>
</dbReference>
<feature type="domain" description="ABC transmembrane type-1" evidence="8">
    <location>
        <begin position="94"/>
        <end position="312"/>
    </location>
</feature>
<feature type="transmembrane region" description="Helical" evidence="7">
    <location>
        <begin position="179"/>
        <end position="202"/>
    </location>
</feature>
<keyword evidence="4 7" id="KW-0812">Transmembrane</keyword>